<dbReference type="SMART" id="SM00236">
    <property type="entry name" value="fCBD"/>
    <property type="match status" value="1"/>
</dbReference>
<sequence length="490" mass="51307">MKTSTIASSIAVAAGSAHAQQSAYGQCGGINWKGETTCLQGWTCNLYNPYYAQCIQATGTAPLATGTAPLVTGTAPAGYNTTSYTWPTSNSLVTVTRTSTVSAASLYETSAVSSAAYSSAETSVLSTAATYSTAATMISSSFSSTVASSSSAASSNATGKVTYAGINISGFDFGCSTDGTCTVSGITDPGTNGIDQIKHFVTDDGLNAFRLPVGWQYLVNSELGGDLDATNFAAYDKLVQGCLDAGAEMCIIDIHNYARWNGNIIGQGGPTNAQFSDLWSQLAAKYANSTNVVFGLMNEPHDVPSIGEWSATTQAAVTAIRQAGATSNTILIPGNDWTHAEEFPTNSGPYLLNVTNLDGSTDNLIFDVHQYLDSDGSGTSTSCATNNVDIFSTLGDWLRTNKRQAILTETGGGATDSSCLTDLCQQFNEVNKYSDVFMGWLGWAAGAFATSYALSETPTQSGSAWTDQELVTQCVVGMFKGRTDEANRHQ</sequence>
<dbReference type="InterPro" id="IPR035971">
    <property type="entry name" value="CBD_sf"/>
</dbReference>
<dbReference type="Pfam" id="PF00150">
    <property type="entry name" value="Cellulase"/>
    <property type="match status" value="1"/>
</dbReference>
<dbReference type="GO" id="GO:0008810">
    <property type="term" value="F:cellulase activity"/>
    <property type="evidence" value="ECO:0007669"/>
    <property type="project" value="UniProtKB-EC"/>
</dbReference>
<keyword evidence="10" id="KW-0624">Polysaccharide degradation</keyword>
<keyword evidence="5 13" id="KW-0378">Hydrolase</keyword>
<dbReference type="SUPFAM" id="SSF57180">
    <property type="entry name" value="Cellulose-binding domain"/>
    <property type="match status" value="1"/>
</dbReference>
<dbReference type="GO" id="GO:0030248">
    <property type="term" value="F:cellulose binding"/>
    <property type="evidence" value="ECO:0007669"/>
    <property type="project" value="InterPro"/>
</dbReference>
<keyword evidence="4" id="KW-0732">Signal</keyword>
<dbReference type="AlphaFoldDB" id="A0A6G1L369"/>
<dbReference type="PANTHER" id="PTHR34142">
    <property type="entry name" value="ENDO-BETA-1,4-GLUCANASE A"/>
    <property type="match status" value="1"/>
</dbReference>
<comment type="catalytic activity">
    <reaction evidence="1">
        <text>Endohydrolysis of (1-&gt;4)-beta-D-glucosidic linkages in cellulose, lichenin and cereal beta-D-glucans.</text>
        <dbReference type="EC" id="3.2.1.4"/>
    </reaction>
</comment>
<reference evidence="15" key="1">
    <citation type="journal article" date="2020" name="Stud. Mycol.">
        <title>101 Dothideomycetes genomes: a test case for predicting lifestyles and emergence of pathogens.</title>
        <authorList>
            <person name="Haridas S."/>
            <person name="Albert R."/>
            <person name="Binder M."/>
            <person name="Bloem J."/>
            <person name="Labutti K."/>
            <person name="Salamov A."/>
            <person name="Andreopoulos B."/>
            <person name="Baker S."/>
            <person name="Barry K."/>
            <person name="Bills G."/>
            <person name="Bluhm B."/>
            <person name="Cannon C."/>
            <person name="Castanera R."/>
            <person name="Culley D."/>
            <person name="Daum C."/>
            <person name="Ezra D."/>
            <person name="Gonzalez J."/>
            <person name="Henrissat B."/>
            <person name="Kuo A."/>
            <person name="Liang C."/>
            <person name="Lipzen A."/>
            <person name="Lutzoni F."/>
            <person name="Magnuson J."/>
            <person name="Mondo S."/>
            <person name="Nolan M."/>
            <person name="Ohm R."/>
            <person name="Pangilinan J."/>
            <person name="Park H.-J."/>
            <person name="Ramirez L."/>
            <person name="Alfaro M."/>
            <person name="Sun H."/>
            <person name="Tritt A."/>
            <person name="Yoshinaga Y."/>
            <person name="Zwiers L.-H."/>
            <person name="Turgeon B."/>
            <person name="Goodwin S."/>
            <person name="Spatafora J."/>
            <person name="Crous P."/>
            <person name="Grigoriev I."/>
        </authorList>
    </citation>
    <scope>NUCLEOTIDE SEQUENCE</scope>
    <source>
        <strain evidence="15">CBS 116005</strain>
    </source>
</reference>
<gene>
    <name evidence="15" type="ORF">EJ03DRAFT_353144</name>
</gene>
<evidence type="ECO:0000256" key="10">
    <source>
        <dbReference type="ARBA" id="ARBA00023326"/>
    </source>
</evidence>
<evidence type="ECO:0000259" key="14">
    <source>
        <dbReference type="PROSITE" id="PS51164"/>
    </source>
</evidence>
<name>A0A6G1L369_9PEZI</name>
<evidence type="ECO:0000256" key="3">
    <source>
        <dbReference type="ARBA" id="ARBA00012601"/>
    </source>
</evidence>
<dbReference type="OrthoDB" id="5823761at2759"/>
<dbReference type="PROSITE" id="PS00659">
    <property type="entry name" value="GLYCOSYL_HYDROL_F5"/>
    <property type="match status" value="1"/>
</dbReference>
<evidence type="ECO:0000256" key="2">
    <source>
        <dbReference type="ARBA" id="ARBA00005641"/>
    </source>
</evidence>
<evidence type="ECO:0000256" key="9">
    <source>
        <dbReference type="ARBA" id="ARBA00023295"/>
    </source>
</evidence>
<evidence type="ECO:0000256" key="13">
    <source>
        <dbReference type="RuleBase" id="RU361153"/>
    </source>
</evidence>
<protein>
    <recommendedName>
        <fullName evidence="12">Endoglucanase EG-II</fullName>
        <ecNumber evidence="3">3.2.1.4</ecNumber>
    </recommendedName>
</protein>
<evidence type="ECO:0000256" key="12">
    <source>
        <dbReference type="ARBA" id="ARBA00074271"/>
    </source>
</evidence>
<evidence type="ECO:0000256" key="6">
    <source>
        <dbReference type="ARBA" id="ARBA00023001"/>
    </source>
</evidence>
<keyword evidence="9 13" id="KW-0326">Glycosidase</keyword>
<dbReference type="InterPro" id="IPR001547">
    <property type="entry name" value="Glyco_hydro_5"/>
</dbReference>
<dbReference type="SUPFAM" id="SSF51445">
    <property type="entry name" value="(Trans)glycosidases"/>
    <property type="match status" value="1"/>
</dbReference>
<dbReference type="GO" id="GO:0030245">
    <property type="term" value="P:cellulose catabolic process"/>
    <property type="evidence" value="ECO:0007669"/>
    <property type="project" value="UniProtKB-KW"/>
</dbReference>
<dbReference type="Gene3D" id="3.20.20.80">
    <property type="entry name" value="Glycosidases"/>
    <property type="match status" value="1"/>
</dbReference>
<proteinExistence type="inferred from homology"/>
<organism evidence="15 16">
    <name type="scientific">Teratosphaeria nubilosa</name>
    <dbReference type="NCBI Taxonomy" id="161662"/>
    <lineage>
        <taxon>Eukaryota</taxon>
        <taxon>Fungi</taxon>
        <taxon>Dikarya</taxon>
        <taxon>Ascomycota</taxon>
        <taxon>Pezizomycotina</taxon>
        <taxon>Dothideomycetes</taxon>
        <taxon>Dothideomycetidae</taxon>
        <taxon>Mycosphaerellales</taxon>
        <taxon>Teratosphaeriaceae</taxon>
        <taxon>Teratosphaeria</taxon>
    </lineage>
</organism>
<evidence type="ECO:0000256" key="5">
    <source>
        <dbReference type="ARBA" id="ARBA00022801"/>
    </source>
</evidence>
<dbReference type="PROSITE" id="PS51164">
    <property type="entry name" value="CBM1_2"/>
    <property type="match status" value="1"/>
</dbReference>
<keyword evidence="7" id="KW-0119">Carbohydrate metabolism</keyword>
<accession>A0A6G1L369</accession>
<dbReference type="EC" id="3.2.1.4" evidence="3"/>
<dbReference type="EMBL" id="ML995857">
    <property type="protein sequence ID" value="KAF2767373.1"/>
    <property type="molecule type" value="Genomic_DNA"/>
</dbReference>
<dbReference type="GO" id="GO:0005576">
    <property type="term" value="C:extracellular region"/>
    <property type="evidence" value="ECO:0007669"/>
    <property type="project" value="InterPro"/>
</dbReference>
<dbReference type="Pfam" id="PF00734">
    <property type="entry name" value="CBM_1"/>
    <property type="match status" value="1"/>
</dbReference>
<dbReference type="FunFam" id="3.20.20.80:FF:000124">
    <property type="entry name" value="Exported cellulase"/>
    <property type="match status" value="1"/>
</dbReference>
<evidence type="ECO:0000256" key="11">
    <source>
        <dbReference type="ARBA" id="ARBA00059691"/>
    </source>
</evidence>
<dbReference type="InterPro" id="IPR018087">
    <property type="entry name" value="Glyco_hydro_5_CS"/>
</dbReference>
<dbReference type="PROSITE" id="PS00562">
    <property type="entry name" value="CBM1_1"/>
    <property type="match status" value="1"/>
</dbReference>
<comment type="function">
    <text evidence="11">Endoglucanase (EG) that cleaves the internal beta-1,4-glucosidic bonds in cellulose. The degradation of cellulose involves an interplay between different cellulolytic enzymes. Hydrolysis starts with EGs, which cut internal glycosidic linkages to reduce the polymerization degree of the substrate and creates new chain ends for exocellobiohydrolases (CBHs). The CBH release the disaccharide cellobiose from the non-reducing end of the cellulose polymer chain. Finally, beta-1,4-glucosidases hydrolyze the cellobiose and other short cello-oligosaccharides into glucose units.</text>
</comment>
<keyword evidence="16" id="KW-1185">Reference proteome</keyword>
<keyword evidence="8" id="KW-0873">Pyrrolidone carboxylic acid</keyword>
<evidence type="ECO:0000256" key="1">
    <source>
        <dbReference type="ARBA" id="ARBA00000966"/>
    </source>
</evidence>
<dbReference type="InterPro" id="IPR000254">
    <property type="entry name" value="CBD"/>
</dbReference>
<evidence type="ECO:0000313" key="15">
    <source>
        <dbReference type="EMBL" id="KAF2767373.1"/>
    </source>
</evidence>
<feature type="domain" description="CBM1" evidence="14">
    <location>
        <begin position="19"/>
        <end position="55"/>
    </location>
</feature>
<dbReference type="PANTHER" id="PTHR34142:SF5">
    <property type="entry name" value="CBM1 DOMAIN-CONTAINING PROTEIN"/>
    <property type="match status" value="1"/>
</dbReference>
<keyword evidence="6" id="KW-0136">Cellulose degradation</keyword>
<evidence type="ECO:0000256" key="4">
    <source>
        <dbReference type="ARBA" id="ARBA00022729"/>
    </source>
</evidence>
<dbReference type="Proteomes" id="UP000799436">
    <property type="component" value="Unassembled WGS sequence"/>
</dbReference>
<evidence type="ECO:0000256" key="7">
    <source>
        <dbReference type="ARBA" id="ARBA00023277"/>
    </source>
</evidence>
<comment type="similarity">
    <text evidence="2 13">Belongs to the glycosyl hydrolase 5 (cellulase A) family.</text>
</comment>
<evidence type="ECO:0000256" key="8">
    <source>
        <dbReference type="ARBA" id="ARBA00023283"/>
    </source>
</evidence>
<evidence type="ECO:0000313" key="16">
    <source>
        <dbReference type="Proteomes" id="UP000799436"/>
    </source>
</evidence>
<dbReference type="InterPro" id="IPR017853">
    <property type="entry name" value="GH"/>
</dbReference>